<comment type="catalytic activity">
    <reaction evidence="1 9 10">
        <text>[protein]-peptidylproline (omega=180) = [protein]-peptidylproline (omega=0)</text>
        <dbReference type="Rhea" id="RHEA:16237"/>
        <dbReference type="Rhea" id="RHEA-COMP:10747"/>
        <dbReference type="Rhea" id="RHEA-COMP:10748"/>
        <dbReference type="ChEBI" id="CHEBI:83833"/>
        <dbReference type="ChEBI" id="CHEBI:83834"/>
        <dbReference type="EC" id="5.2.1.8"/>
    </reaction>
</comment>
<keyword evidence="4" id="KW-0963">Cytoplasm</keyword>
<dbReference type="InterPro" id="IPR046357">
    <property type="entry name" value="PPIase_dom_sf"/>
</dbReference>
<gene>
    <name evidence="12" type="ORF">MTBPR1_40262</name>
</gene>
<evidence type="ECO:0000256" key="7">
    <source>
        <dbReference type="ARBA" id="ARBA00023235"/>
    </source>
</evidence>
<keyword evidence="5 9" id="KW-0697">Rotamase</keyword>
<evidence type="ECO:0000259" key="11">
    <source>
        <dbReference type="PROSITE" id="PS50059"/>
    </source>
</evidence>
<dbReference type="PROSITE" id="PS50059">
    <property type="entry name" value="FKBP_PPIASE"/>
    <property type="match status" value="1"/>
</dbReference>
<dbReference type="GO" id="GO:0005737">
    <property type="term" value="C:cytoplasm"/>
    <property type="evidence" value="ECO:0007669"/>
    <property type="project" value="UniProtKB-SubCell"/>
</dbReference>
<dbReference type="RefSeq" id="WP_069189268.1">
    <property type="nucleotide sequence ID" value="NZ_FLYE01000034.1"/>
</dbReference>
<comment type="subcellular location">
    <subcellularLocation>
        <location evidence="2">Cytoplasm</location>
    </subcellularLocation>
</comment>
<evidence type="ECO:0000256" key="1">
    <source>
        <dbReference type="ARBA" id="ARBA00000971"/>
    </source>
</evidence>
<dbReference type="PANTHER" id="PTHR47861:SF3">
    <property type="entry name" value="FKBP-TYPE PEPTIDYL-PROLYL CIS-TRANS ISOMERASE SLYD"/>
    <property type="match status" value="1"/>
</dbReference>
<dbReference type="Gene3D" id="3.10.50.40">
    <property type="match status" value="1"/>
</dbReference>
<evidence type="ECO:0000313" key="12">
    <source>
        <dbReference type="EMBL" id="SCA57239.1"/>
    </source>
</evidence>
<evidence type="ECO:0000256" key="5">
    <source>
        <dbReference type="ARBA" id="ARBA00023110"/>
    </source>
</evidence>
<dbReference type="Pfam" id="PF00254">
    <property type="entry name" value="FKBP_C"/>
    <property type="match status" value="1"/>
</dbReference>
<comment type="function">
    <text evidence="8">Also involved in hydrogenase metallocenter assembly, probably by participating in the nickel insertion step. This function in hydrogenase biosynthesis requires chaperone activity and the presence of the metal-binding domain, but not PPIase activity.</text>
</comment>
<dbReference type="STRING" id="1867952.MTBPR1_40262"/>
<evidence type="ECO:0000256" key="8">
    <source>
        <dbReference type="ARBA" id="ARBA00037071"/>
    </source>
</evidence>
<feature type="domain" description="PPIase FKBP-type" evidence="11">
    <location>
        <begin position="7"/>
        <end position="70"/>
    </location>
</feature>
<dbReference type="InterPro" id="IPR001179">
    <property type="entry name" value="PPIase_FKBP_dom"/>
</dbReference>
<keyword evidence="7 9" id="KW-0413">Isomerase</keyword>
<dbReference type="OrthoDB" id="9808891at2"/>
<evidence type="ECO:0000256" key="10">
    <source>
        <dbReference type="RuleBase" id="RU003915"/>
    </source>
</evidence>
<evidence type="ECO:0000256" key="6">
    <source>
        <dbReference type="ARBA" id="ARBA00023186"/>
    </source>
</evidence>
<evidence type="ECO:0000313" key="13">
    <source>
        <dbReference type="Proteomes" id="UP000231658"/>
    </source>
</evidence>
<evidence type="ECO:0000256" key="3">
    <source>
        <dbReference type="ARBA" id="ARBA00006577"/>
    </source>
</evidence>
<proteinExistence type="inferred from homology"/>
<accession>A0A1C3RIZ7</accession>
<keyword evidence="6" id="KW-0143">Chaperone</keyword>
<reference evidence="12 13" key="1">
    <citation type="submission" date="2016-07" db="EMBL/GenBank/DDBJ databases">
        <authorList>
            <person name="Lefevre C.T."/>
        </authorList>
    </citation>
    <scope>NUCLEOTIDE SEQUENCE [LARGE SCALE GENOMIC DNA]</scope>
    <source>
        <strain evidence="12">PR1</strain>
    </source>
</reference>
<comment type="similarity">
    <text evidence="3 10">Belongs to the FKBP-type PPIase family.</text>
</comment>
<evidence type="ECO:0000256" key="4">
    <source>
        <dbReference type="ARBA" id="ARBA00022490"/>
    </source>
</evidence>
<evidence type="ECO:0000256" key="9">
    <source>
        <dbReference type="PROSITE-ProRule" id="PRU00277"/>
    </source>
</evidence>
<evidence type="ECO:0000256" key="2">
    <source>
        <dbReference type="ARBA" id="ARBA00004496"/>
    </source>
</evidence>
<dbReference type="Proteomes" id="UP000231658">
    <property type="component" value="Unassembled WGS sequence"/>
</dbReference>
<dbReference type="GO" id="GO:0003755">
    <property type="term" value="F:peptidyl-prolyl cis-trans isomerase activity"/>
    <property type="evidence" value="ECO:0007669"/>
    <property type="project" value="UniProtKB-UniRule"/>
</dbReference>
<dbReference type="PANTHER" id="PTHR47861">
    <property type="entry name" value="FKBP-TYPE PEPTIDYL-PROLYL CIS-TRANS ISOMERASE SLYD"/>
    <property type="match status" value="1"/>
</dbReference>
<dbReference type="AlphaFoldDB" id="A0A1C3RIZ7"/>
<dbReference type="GO" id="GO:0042026">
    <property type="term" value="P:protein refolding"/>
    <property type="evidence" value="ECO:0007669"/>
    <property type="project" value="UniProtKB-ARBA"/>
</dbReference>
<sequence length="142" mass="15053">MSQLVNAQTAKVHITFTLEDGTVVPASPDGQPVELVVGEPCGFKAVDDALPTMAVGEERTLQLTAEEAFGLPDPNLRFEIERAQVQAEGDIQPGMAMQMDNGDGQVMTAIIHEVTETTVRVDANHPLAGEALACKIEVVSAV</sequence>
<name>A0A1C3RIZ7_9PROT</name>
<dbReference type="EMBL" id="FLYE01000034">
    <property type="protein sequence ID" value="SCA57239.1"/>
    <property type="molecule type" value="Genomic_DNA"/>
</dbReference>
<protein>
    <recommendedName>
        <fullName evidence="10">Peptidyl-prolyl cis-trans isomerase</fullName>
        <ecNumber evidence="10">5.2.1.8</ecNumber>
    </recommendedName>
</protein>
<organism evidence="12 13">
    <name type="scientific">Candidatus Terasakiella magnetica</name>
    <dbReference type="NCBI Taxonomy" id="1867952"/>
    <lineage>
        <taxon>Bacteria</taxon>
        <taxon>Pseudomonadati</taxon>
        <taxon>Pseudomonadota</taxon>
        <taxon>Alphaproteobacteria</taxon>
        <taxon>Rhodospirillales</taxon>
        <taxon>Terasakiellaceae</taxon>
        <taxon>Terasakiella</taxon>
    </lineage>
</organism>
<dbReference type="SUPFAM" id="SSF54534">
    <property type="entry name" value="FKBP-like"/>
    <property type="match status" value="1"/>
</dbReference>
<dbReference type="EC" id="5.2.1.8" evidence="10"/>
<keyword evidence="13" id="KW-1185">Reference proteome</keyword>